<proteinExistence type="predicted"/>
<organism evidence="1 2">
    <name type="scientific">Bacteroides finegoldii</name>
    <dbReference type="NCBI Taxonomy" id="338188"/>
    <lineage>
        <taxon>Bacteria</taxon>
        <taxon>Pseudomonadati</taxon>
        <taxon>Bacteroidota</taxon>
        <taxon>Bacteroidia</taxon>
        <taxon>Bacteroidales</taxon>
        <taxon>Bacteroidaceae</taxon>
        <taxon>Bacteroides</taxon>
    </lineage>
</organism>
<name>A0A174JE84_9BACE</name>
<evidence type="ECO:0000313" key="2">
    <source>
        <dbReference type="Proteomes" id="UP000095517"/>
    </source>
</evidence>
<protein>
    <recommendedName>
        <fullName evidence="3">HK97 gp10 family phage protein</fullName>
    </recommendedName>
</protein>
<evidence type="ECO:0008006" key="3">
    <source>
        <dbReference type="Google" id="ProtNLM"/>
    </source>
</evidence>
<dbReference type="EMBL" id="CYZH01000022">
    <property type="protein sequence ID" value="CUO97992.1"/>
    <property type="molecule type" value="Genomic_DNA"/>
</dbReference>
<sequence>MKVTVDLSGLDEFVEEVDENATELMKEAAHNAVNTQKERNVSNKKTYQNHTWNLRNAPGAAVVRNGKIVDLYVPADGGHSEAKGKTENLLIYGKHPKDGVVAADGMEYASFVSSKGFDVMDSTRLTLEKELKQSFGNDNVKVTWQE</sequence>
<dbReference type="AlphaFoldDB" id="A0A174JE84"/>
<evidence type="ECO:0000313" key="1">
    <source>
        <dbReference type="EMBL" id="CUO97992.1"/>
    </source>
</evidence>
<dbReference type="STRING" id="338188.ERS852397_03240"/>
<dbReference type="Proteomes" id="UP000095517">
    <property type="component" value="Unassembled WGS sequence"/>
</dbReference>
<reference evidence="1 2" key="1">
    <citation type="submission" date="2015-09" db="EMBL/GenBank/DDBJ databases">
        <authorList>
            <consortium name="Pathogen Informatics"/>
        </authorList>
    </citation>
    <scope>NUCLEOTIDE SEQUENCE [LARGE SCALE GENOMIC DNA]</scope>
    <source>
        <strain evidence="1 2">2789STDY5608840</strain>
    </source>
</reference>
<gene>
    <name evidence="1" type="ORF">ERS852397_03240</name>
</gene>
<accession>A0A174JE84</accession>
<dbReference type="RefSeq" id="WP_055279659.1">
    <property type="nucleotide sequence ID" value="NZ_CABIXA010000022.1"/>
</dbReference>